<keyword evidence="5" id="KW-0735">Signal-anchor</keyword>
<name>A0A1G9KLI1_9ACTN</name>
<evidence type="ECO:0000259" key="14">
    <source>
        <dbReference type="Pfam" id="PF00150"/>
    </source>
</evidence>
<keyword evidence="16" id="KW-1185">Reference proteome</keyword>
<dbReference type="Gene3D" id="2.60.40.1080">
    <property type="match status" value="1"/>
</dbReference>
<keyword evidence="4 15" id="KW-0378">Hydrolase</keyword>
<evidence type="ECO:0000256" key="9">
    <source>
        <dbReference type="ARBA" id="ARBA00023295"/>
    </source>
</evidence>
<dbReference type="STRING" id="686624.SAMN04488242_1696"/>
<keyword evidence="9" id="KW-0326">Glycosidase</keyword>
<evidence type="ECO:0000256" key="4">
    <source>
        <dbReference type="ARBA" id="ARBA00022801"/>
    </source>
</evidence>
<evidence type="ECO:0000256" key="5">
    <source>
        <dbReference type="ARBA" id="ARBA00022968"/>
    </source>
</evidence>
<dbReference type="GO" id="GO:0009986">
    <property type="term" value="C:cell surface"/>
    <property type="evidence" value="ECO:0007669"/>
    <property type="project" value="TreeGrafter"/>
</dbReference>
<dbReference type="GO" id="GO:0005576">
    <property type="term" value="C:extracellular region"/>
    <property type="evidence" value="ECO:0007669"/>
    <property type="project" value="TreeGrafter"/>
</dbReference>
<feature type="signal peptide" evidence="13">
    <location>
        <begin position="1"/>
        <end position="36"/>
    </location>
</feature>
<dbReference type="SUPFAM" id="SSF51445">
    <property type="entry name" value="(Trans)glycosidases"/>
    <property type="match status" value="1"/>
</dbReference>
<keyword evidence="8" id="KW-0325">Glycoprotein</keyword>
<protein>
    <recommendedName>
        <fullName evidence="12">Exo-1,3-beta-glucanase D</fullName>
    </recommendedName>
</protein>
<proteinExistence type="predicted"/>
<keyword evidence="6" id="KW-1133">Transmembrane helix</keyword>
<evidence type="ECO:0000256" key="1">
    <source>
        <dbReference type="ARBA" id="ARBA00004401"/>
    </source>
</evidence>
<dbReference type="InterPro" id="IPR017853">
    <property type="entry name" value="GH"/>
</dbReference>
<dbReference type="AlphaFoldDB" id="A0A1G9KLI1"/>
<keyword evidence="7" id="KW-0472">Membrane</keyword>
<dbReference type="InterPro" id="IPR006311">
    <property type="entry name" value="TAT_signal"/>
</dbReference>
<keyword evidence="2" id="KW-1003">Cell membrane</keyword>
<dbReference type="RefSeq" id="WP_093251017.1">
    <property type="nucleotide sequence ID" value="NZ_FNGP01000003.1"/>
</dbReference>
<evidence type="ECO:0000256" key="3">
    <source>
        <dbReference type="ARBA" id="ARBA00022692"/>
    </source>
</evidence>
<feature type="domain" description="Glycoside hydrolase family 5" evidence="14">
    <location>
        <begin position="329"/>
        <end position="546"/>
    </location>
</feature>
<comment type="function">
    <text evidence="11">Glucosidase involved in the degradation of cellulosic biomass. Active on lichenan.</text>
</comment>
<evidence type="ECO:0000313" key="15">
    <source>
        <dbReference type="EMBL" id="SDL50283.1"/>
    </source>
</evidence>
<dbReference type="EMBL" id="FNGP01000003">
    <property type="protein sequence ID" value="SDL50283.1"/>
    <property type="molecule type" value="Genomic_DNA"/>
</dbReference>
<dbReference type="PANTHER" id="PTHR31297:SF34">
    <property type="entry name" value="GLUCAN 1,3-BETA-GLUCOSIDASE 2"/>
    <property type="match status" value="1"/>
</dbReference>
<gene>
    <name evidence="15" type="ORF">SAMN04488242_1696</name>
</gene>
<evidence type="ECO:0000256" key="6">
    <source>
        <dbReference type="ARBA" id="ARBA00022989"/>
    </source>
</evidence>
<evidence type="ECO:0000256" key="7">
    <source>
        <dbReference type="ARBA" id="ARBA00023136"/>
    </source>
</evidence>
<dbReference type="GO" id="GO:0009251">
    <property type="term" value="P:glucan catabolic process"/>
    <property type="evidence" value="ECO:0007669"/>
    <property type="project" value="TreeGrafter"/>
</dbReference>
<evidence type="ECO:0000256" key="10">
    <source>
        <dbReference type="ARBA" id="ARBA00023316"/>
    </source>
</evidence>
<dbReference type="Pfam" id="PF00150">
    <property type="entry name" value="Cellulase"/>
    <property type="match status" value="1"/>
</dbReference>
<dbReference type="GO" id="GO:0005886">
    <property type="term" value="C:plasma membrane"/>
    <property type="evidence" value="ECO:0007669"/>
    <property type="project" value="UniProtKB-SubCell"/>
</dbReference>
<evidence type="ECO:0000256" key="11">
    <source>
        <dbReference type="ARBA" id="ARBA00037126"/>
    </source>
</evidence>
<accession>A0A1G9KLI1</accession>
<evidence type="ECO:0000256" key="13">
    <source>
        <dbReference type="SAM" id="SignalP"/>
    </source>
</evidence>
<sequence>MDPKYTFTRRTMLIGTGAVVATSVLANHLSPITAAAAPVTWTDVIGHFESRHEPWALHLGNEYGAAVGEFVRDDSLAAVGRRSGRLTGDFTSAGRYVALRKTLDRLDVRKVTLKVRTQGVSRIQVRLVSATQGVRNVQVNVPAGQPAWQHVEMTQWNNIAGMDDVIRLELQVWKDHLTLGSTKAVAWFDDVRVEHLVEEVVPSSLETTGLPLALTDDDDLVPLVVRAKYADGTTRDVTQHSSLTPADPGVLTVDEYGYLTPVAAGTTEITIDHLGVSHTFPVEIRDPQELGPLTVVGGKLLDGDRPFGFTGFNYDLVMLKFPRTADWTGLDADIALMAHWGLRVIRVPINLGMVQPARGVFPDDDAWLGEITSRGMNPQWLAMLDHFAERAGRHGIRLVLDWHRYPVDPYDYWSGGNNHDAGTGKPGTAFAYLAPSPTERGTFNVADPEHLGTLLDSHRWLATHFKGNHAIMGIEIPHNEPHDAYMSIQSNWRRVTEQCAMAVKGADPQRLVFAMVGAYGHDVSTSVSTWQLPNIVDGNAPHHYMPNAPIDLRPDAEQRRSPWLARDVDDVFSHAIASLFAPYSTSGPVYNGEGGSYGWESFLPDLPQSEAGELMIEAGLAQYYAAGAVGQLHWALWHNAVDFVPFREAFERHYRRFSPVYAAGPVDWSGAQVAVIQNPAAVPIANGHNFAVVPFVRLALDLHLPAFHLLTDDEIIDRLLTMVPTGLEQVDGLSADFDYKAVVVDRRNLDARVRSVLEADGFPVPILWVDDMAALEREALASFLAGAGVPVDERTGVDHQLIVGPEHLVVYRRSAKNPARDKVYPRIEREGSFRLLAEDGSSVFSGTSAQLAQGGIRVPLEKWRSAIFRIAQ</sequence>
<dbReference type="InterPro" id="IPR001547">
    <property type="entry name" value="Glyco_hydro_5"/>
</dbReference>
<evidence type="ECO:0000313" key="16">
    <source>
        <dbReference type="Proteomes" id="UP000199475"/>
    </source>
</evidence>
<dbReference type="GO" id="GO:0008422">
    <property type="term" value="F:beta-glucosidase activity"/>
    <property type="evidence" value="ECO:0007669"/>
    <property type="project" value="TreeGrafter"/>
</dbReference>
<dbReference type="OrthoDB" id="4902692at2"/>
<dbReference type="Gene3D" id="3.20.20.80">
    <property type="entry name" value="Glycosidases"/>
    <property type="match status" value="1"/>
</dbReference>
<dbReference type="GO" id="GO:0071555">
    <property type="term" value="P:cell wall organization"/>
    <property type="evidence" value="ECO:0007669"/>
    <property type="project" value="UniProtKB-KW"/>
</dbReference>
<evidence type="ECO:0000256" key="2">
    <source>
        <dbReference type="ARBA" id="ARBA00022475"/>
    </source>
</evidence>
<keyword evidence="3" id="KW-0812">Transmembrane</keyword>
<feature type="chain" id="PRO_5011678649" description="Exo-1,3-beta-glucanase D" evidence="13">
    <location>
        <begin position="37"/>
        <end position="872"/>
    </location>
</feature>
<evidence type="ECO:0000256" key="8">
    <source>
        <dbReference type="ARBA" id="ARBA00023180"/>
    </source>
</evidence>
<evidence type="ECO:0000256" key="12">
    <source>
        <dbReference type="ARBA" id="ARBA00041260"/>
    </source>
</evidence>
<dbReference type="InterPro" id="IPR050386">
    <property type="entry name" value="Glycosyl_hydrolase_5"/>
</dbReference>
<comment type="subcellular location">
    <subcellularLocation>
        <location evidence="1">Cell membrane</location>
        <topology evidence="1">Single-pass type II membrane protein</topology>
    </subcellularLocation>
</comment>
<dbReference type="Proteomes" id="UP000199475">
    <property type="component" value="Unassembled WGS sequence"/>
</dbReference>
<dbReference type="PROSITE" id="PS51318">
    <property type="entry name" value="TAT"/>
    <property type="match status" value="1"/>
</dbReference>
<keyword evidence="13" id="KW-0732">Signal</keyword>
<dbReference type="PANTHER" id="PTHR31297">
    <property type="entry name" value="GLUCAN ENDO-1,6-BETA-GLUCOSIDASE B"/>
    <property type="match status" value="1"/>
</dbReference>
<reference evidence="15 16" key="1">
    <citation type="submission" date="2016-10" db="EMBL/GenBank/DDBJ databases">
        <authorList>
            <person name="de Groot N.N."/>
        </authorList>
    </citation>
    <scope>NUCLEOTIDE SEQUENCE [LARGE SCALE GENOMIC DNA]</scope>
    <source>
        <strain evidence="15 16">CGMCC 1.9159</strain>
    </source>
</reference>
<keyword evidence="10" id="KW-0961">Cell wall biogenesis/degradation</keyword>
<organism evidence="15 16">
    <name type="scientific">Tessaracoccus oleiagri</name>
    <dbReference type="NCBI Taxonomy" id="686624"/>
    <lineage>
        <taxon>Bacteria</taxon>
        <taxon>Bacillati</taxon>
        <taxon>Actinomycetota</taxon>
        <taxon>Actinomycetes</taxon>
        <taxon>Propionibacteriales</taxon>
        <taxon>Propionibacteriaceae</taxon>
        <taxon>Tessaracoccus</taxon>
    </lineage>
</organism>